<sequence length="60" mass="7186">MKATYHESDIYMQEISSDQVKDIALYNDRLPDAEKAMPTILRERKKNTFPKHSFKYYLES</sequence>
<dbReference type="EMBL" id="MTJL01000005">
    <property type="protein sequence ID" value="OMI08991.1"/>
    <property type="molecule type" value="Genomic_DNA"/>
</dbReference>
<accession>A0A1R1QWF2</accession>
<reference evidence="1 2" key="1">
    <citation type="submission" date="2017-01" db="EMBL/GenBank/DDBJ databases">
        <title>Bacillus phylogenomics.</title>
        <authorList>
            <person name="Dunlap C."/>
        </authorList>
    </citation>
    <scope>NUCLEOTIDE SEQUENCE [LARGE SCALE GENOMIC DNA]</scope>
    <source>
        <strain evidence="1 2">NRRL B-41282</strain>
    </source>
</reference>
<organism evidence="1 2">
    <name type="scientific">Bacillus swezeyi</name>
    <dbReference type="NCBI Taxonomy" id="1925020"/>
    <lineage>
        <taxon>Bacteria</taxon>
        <taxon>Bacillati</taxon>
        <taxon>Bacillota</taxon>
        <taxon>Bacilli</taxon>
        <taxon>Bacillales</taxon>
        <taxon>Bacillaceae</taxon>
        <taxon>Bacillus</taxon>
    </lineage>
</organism>
<dbReference type="AlphaFoldDB" id="A0A1R1S0Z0"/>
<proteinExistence type="predicted"/>
<comment type="caution">
    <text evidence="1">The sequence shown here is derived from an EMBL/GenBank/DDBJ whole genome shotgun (WGS) entry which is preliminary data.</text>
</comment>
<protein>
    <submittedName>
        <fullName evidence="1">Uncharacterized protein</fullName>
    </submittedName>
</protein>
<gene>
    <name evidence="1" type="ORF">BW143_02765</name>
</gene>
<accession>A0A1R1S0Z0</accession>
<dbReference type="Proteomes" id="UP000187367">
    <property type="component" value="Unassembled WGS sequence"/>
</dbReference>
<evidence type="ECO:0000313" key="1">
    <source>
        <dbReference type="EMBL" id="OMI08991.1"/>
    </source>
</evidence>
<evidence type="ECO:0000313" key="2">
    <source>
        <dbReference type="Proteomes" id="UP000187367"/>
    </source>
</evidence>
<keyword evidence="2" id="KW-1185">Reference proteome</keyword>
<name>A0A1R1S0Z0_9BACI</name>